<dbReference type="KEGG" id="glt:GlitD10_2377"/>
<dbReference type="Proteomes" id="UP000180235">
    <property type="component" value="Chromosome"/>
</dbReference>
<keyword evidence="3" id="KW-1185">Reference proteome</keyword>
<accession>A0A1J0AFL6</accession>
<gene>
    <name evidence="2" type="ORF">GlitD10_2377</name>
</gene>
<name>A0A1J0AFL6_9CYAN</name>
<proteinExistence type="predicted"/>
<evidence type="ECO:0000256" key="1">
    <source>
        <dbReference type="SAM" id="MobiDB-lite"/>
    </source>
</evidence>
<evidence type="ECO:0000313" key="2">
    <source>
        <dbReference type="EMBL" id="APB34711.1"/>
    </source>
</evidence>
<protein>
    <submittedName>
        <fullName evidence="2">Uncharacterized protein</fullName>
    </submittedName>
</protein>
<reference evidence="2 3" key="1">
    <citation type="submission" date="2016-10" db="EMBL/GenBank/DDBJ databases">
        <title>Description of Gloeomargarita lithophora gen. nov., sp. nov., a thylakoid-bearing basal-branching cyanobacterium with intracellular carbonates, and proposal for Gloeomargaritales ord. nov.</title>
        <authorList>
            <person name="Moreira D."/>
            <person name="Tavera R."/>
            <person name="Benzerara K."/>
            <person name="Skouri-Panet F."/>
            <person name="Couradeau E."/>
            <person name="Gerard E."/>
            <person name="Loussert C."/>
            <person name="Novelo E."/>
            <person name="Zivanovic Y."/>
            <person name="Lopez-Garcia P."/>
        </authorList>
    </citation>
    <scope>NUCLEOTIDE SEQUENCE [LARGE SCALE GENOMIC DNA]</scope>
    <source>
        <strain evidence="2 3">D10</strain>
    </source>
</reference>
<feature type="region of interest" description="Disordered" evidence="1">
    <location>
        <begin position="71"/>
        <end position="92"/>
    </location>
</feature>
<dbReference type="STRING" id="1188229.GlitD10_2377"/>
<dbReference type="RefSeq" id="WP_084111747.1">
    <property type="nucleotide sequence ID" value="NZ_CP017675.1"/>
</dbReference>
<feature type="compositionally biased region" description="Low complexity" evidence="1">
    <location>
        <begin position="81"/>
        <end position="92"/>
    </location>
</feature>
<evidence type="ECO:0000313" key="3">
    <source>
        <dbReference type="Proteomes" id="UP000180235"/>
    </source>
</evidence>
<dbReference type="AlphaFoldDB" id="A0A1J0AFL6"/>
<sequence length="119" mass="13250">MPNTPETLLQQGFRVALGCAGTVVEWVQDEQKRQTQLQQWQQDMEQVVQELVTKGEKTEVEAREFVAQLFNRTSPPPASPPVEVEVTSSSAPAAAAELQDLTNELSSLRESLEQSRPNE</sequence>
<dbReference type="OrthoDB" id="560634at2"/>
<dbReference type="EMBL" id="CP017675">
    <property type="protein sequence ID" value="APB34711.1"/>
    <property type="molecule type" value="Genomic_DNA"/>
</dbReference>
<organism evidence="2 3">
    <name type="scientific">Gloeomargarita lithophora Alchichica-D10</name>
    <dbReference type="NCBI Taxonomy" id="1188229"/>
    <lineage>
        <taxon>Bacteria</taxon>
        <taxon>Bacillati</taxon>
        <taxon>Cyanobacteriota</taxon>
        <taxon>Cyanophyceae</taxon>
        <taxon>Gloeomargaritales</taxon>
        <taxon>Gloeomargaritaceae</taxon>
        <taxon>Gloeomargarita</taxon>
    </lineage>
</organism>